<dbReference type="InterPro" id="IPR043502">
    <property type="entry name" value="DNA/RNA_pol_sf"/>
</dbReference>
<dbReference type="EMBL" id="KX883590">
    <property type="protein sequence ID" value="APG77234.1"/>
    <property type="molecule type" value="Genomic_RNA"/>
</dbReference>
<feature type="binding site" evidence="8">
    <location>
        <position position="287"/>
    </location>
    <ligand>
        <name>Mg(2+)</name>
        <dbReference type="ChEBI" id="CHEBI:18420"/>
        <label>2</label>
    </ligand>
</feature>
<keyword evidence="4" id="KW-0547">Nucleotide-binding</keyword>
<proteinExistence type="predicted"/>
<evidence type="ECO:0000256" key="3">
    <source>
        <dbReference type="ARBA" id="ARBA00022695"/>
    </source>
</evidence>
<dbReference type="EC" id="2.7.7.48" evidence="1"/>
<feature type="domain" description="RdRp catalytic" evidence="9">
    <location>
        <begin position="272"/>
        <end position="403"/>
    </location>
</feature>
<evidence type="ECO:0000256" key="5">
    <source>
        <dbReference type="ARBA" id="ARBA00022953"/>
    </source>
</evidence>
<evidence type="ECO:0000256" key="8">
    <source>
        <dbReference type="PIRSR" id="PIRSR605093-1"/>
    </source>
</evidence>
<evidence type="ECO:0000256" key="2">
    <source>
        <dbReference type="ARBA" id="ARBA00022679"/>
    </source>
</evidence>
<keyword evidence="8" id="KW-0460">Magnesium</keyword>
<keyword evidence="2" id="KW-0808">Transferase</keyword>
<dbReference type="GO" id="GO:0046872">
    <property type="term" value="F:metal ion binding"/>
    <property type="evidence" value="ECO:0007669"/>
    <property type="project" value="UniProtKB-KW"/>
</dbReference>
<feature type="binding site" evidence="8">
    <location>
        <position position="371"/>
    </location>
    <ligand>
        <name>Mg(2+)</name>
        <dbReference type="ChEBI" id="CHEBI:18420"/>
        <label>2</label>
    </ligand>
</feature>
<dbReference type="InterPro" id="IPR007096">
    <property type="entry name" value="RNA-dir_Rpol_cat_phage"/>
</dbReference>
<organism evidence="10">
    <name type="scientific">Hubei levi-like virus 8</name>
    <dbReference type="NCBI Taxonomy" id="1922920"/>
    <lineage>
        <taxon>Viruses</taxon>
        <taxon>Riboviria</taxon>
    </lineage>
</organism>
<comment type="catalytic activity">
    <reaction evidence="7">
        <text>RNA(n) + a ribonucleoside 5'-triphosphate = RNA(n+1) + diphosphate</text>
        <dbReference type="Rhea" id="RHEA:21248"/>
        <dbReference type="Rhea" id="RHEA-COMP:14527"/>
        <dbReference type="Rhea" id="RHEA-COMP:17342"/>
        <dbReference type="ChEBI" id="CHEBI:33019"/>
        <dbReference type="ChEBI" id="CHEBI:61557"/>
        <dbReference type="ChEBI" id="CHEBI:140395"/>
        <dbReference type="EC" id="2.7.7.48"/>
    </reaction>
</comment>
<name>A0A1L3KIQ5_9VIRU</name>
<evidence type="ECO:0000259" key="9">
    <source>
        <dbReference type="PROSITE" id="PS50522"/>
    </source>
</evidence>
<evidence type="ECO:0000313" key="10">
    <source>
        <dbReference type="EMBL" id="APG77234.1"/>
    </source>
</evidence>
<keyword evidence="3" id="KW-0548">Nucleotidyltransferase</keyword>
<evidence type="ECO:0000256" key="6">
    <source>
        <dbReference type="ARBA" id="ARBA00030248"/>
    </source>
</evidence>
<sequence length="566" mass="64359">MSHKSHSSLLAQLAKDYHAPSSLTDDSILHFFSSLHTPKSLAAWLLYSNGEYQQLLDLDVNPMDYNDPFRFRDDYAAVSFLSKADFLKLEVSKEDAAFSKFFKYEEKCRQTNIRFRNPAFDPLYKGANVWLLNATIRKIDSILGEYSAEEFVEGSNWGPGVTTLLKGSEVSALNKFRAERGITRDLYSLVSPWFAEAYPRWSEHLTSTFGEHWADFQVGNTIVTVPKNSKTDRVIAVEPGLNLWFQKGLGSMIRRRLLRRGVDLTDQTRNQRLSQVASNGGRLATVDFSSASDSISLEVVRHLLPSRWFTLLASTRSTVGVHSKRVIRWEKFSSMGNGFTFELESLIFFAAALAVCDYLGERSDDVSVFGDDVILPNNCYDLFSSFSEFLGFTVNLDKSFASSYFRESCGAHYFDGVDVKPIYLKGKVRDLQAIYKLANSVRNLAHRRNSHYGCDARFLRCWSGLVHRVPKPLRLKVSRELGDAGFCVNFDEATPSLAGDGFEGFRTWARLERAVMREDDGPAMLLTRLKVPSTEEFNNSFTLRGQTRTAFKRVLVARWYNYGPWF</sequence>
<dbReference type="InterPro" id="IPR005093">
    <property type="entry name" value="RNArep_beta"/>
</dbReference>
<dbReference type="GO" id="GO:0000166">
    <property type="term" value="F:nucleotide binding"/>
    <property type="evidence" value="ECO:0007669"/>
    <property type="project" value="UniProtKB-KW"/>
</dbReference>
<dbReference type="GO" id="GO:0003968">
    <property type="term" value="F:RNA-directed RNA polymerase activity"/>
    <property type="evidence" value="ECO:0007669"/>
    <property type="project" value="UniProtKB-EC"/>
</dbReference>
<protein>
    <recommendedName>
        <fullName evidence="1">RNA-directed RNA polymerase</fullName>
        <ecNumber evidence="1">2.7.7.48</ecNumber>
    </recommendedName>
    <alternativeName>
        <fullName evidence="6">RNA replicase beta chain</fullName>
    </alternativeName>
</protein>
<dbReference type="SUPFAM" id="SSF56672">
    <property type="entry name" value="DNA/RNA polymerases"/>
    <property type="match status" value="1"/>
</dbReference>
<dbReference type="GO" id="GO:0039694">
    <property type="term" value="P:viral RNA genome replication"/>
    <property type="evidence" value="ECO:0007669"/>
    <property type="project" value="InterPro"/>
</dbReference>
<keyword evidence="8" id="KW-0479">Metal-binding</keyword>
<evidence type="ECO:0000256" key="4">
    <source>
        <dbReference type="ARBA" id="ARBA00022741"/>
    </source>
</evidence>
<reference evidence="10" key="1">
    <citation type="journal article" date="2016" name="Nature">
        <title>Redefining the invertebrate RNA virosphere.</title>
        <authorList>
            <person name="Shi M."/>
            <person name="Lin X.D."/>
            <person name="Tian J.H."/>
            <person name="Chen L.J."/>
            <person name="Chen X."/>
            <person name="Li C.X."/>
            <person name="Qin X.C."/>
            <person name="Li J."/>
            <person name="Cao J.P."/>
            <person name="Eden J.S."/>
            <person name="Buchmann J."/>
            <person name="Wang W."/>
            <person name="Xu J."/>
            <person name="Holmes E.C."/>
            <person name="Zhang Y.Z."/>
        </authorList>
    </citation>
    <scope>NUCLEOTIDE SEQUENCE</scope>
    <source>
        <strain evidence="10">WHWN54380</strain>
    </source>
</reference>
<dbReference type="PROSITE" id="PS50522">
    <property type="entry name" value="RDRP_PHAGE"/>
    <property type="match status" value="1"/>
</dbReference>
<evidence type="ECO:0000256" key="1">
    <source>
        <dbReference type="ARBA" id="ARBA00012494"/>
    </source>
</evidence>
<accession>A0A1L3KIQ5</accession>
<evidence type="ECO:0000256" key="7">
    <source>
        <dbReference type="ARBA" id="ARBA00048744"/>
    </source>
</evidence>
<keyword evidence="5" id="KW-0693">Viral RNA replication</keyword>
<feature type="binding site" evidence="8">
    <location>
        <position position="372"/>
    </location>
    <ligand>
        <name>Mg(2+)</name>
        <dbReference type="ChEBI" id="CHEBI:18420"/>
        <label>2</label>
    </ligand>
</feature>
<dbReference type="Pfam" id="PF03431">
    <property type="entry name" value="RNA_replicase_B"/>
    <property type="match status" value="1"/>
</dbReference>
<comment type="cofactor">
    <cofactor evidence="8">
        <name>Mg(2+)</name>
        <dbReference type="ChEBI" id="CHEBI:18420"/>
    </cofactor>
    <text evidence="8">Binds 2 Mg(2+) per subunit.</text>
</comment>